<dbReference type="EMBL" id="LJIG01000451">
    <property type="protein sequence ID" value="KRT86489.1"/>
    <property type="molecule type" value="Genomic_DNA"/>
</dbReference>
<reference evidence="2 3" key="1">
    <citation type="submission" date="2015-09" db="EMBL/GenBank/DDBJ databases">
        <title>Draft genome of the scarab beetle Oryctes borbonicus.</title>
        <authorList>
            <person name="Meyer J.M."/>
            <person name="Markov G.V."/>
            <person name="Baskaran P."/>
            <person name="Herrmann M."/>
            <person name="Sommer R.J."/>
            <person name="Roedelsperger C."/>
        </authorList>
    </citation>
    <scope>NUCLEOTIDE SEQUENCE [LARGE SCALE GENOMIC DNA]</scope>
    <source>
        <strain evidence="2">OB123</strain>
        <tissue evidence="2">Whole animal</tissue>
    </source>
</reference>
<gene>
    <name evidence="2" type="ORF">AMK59_769</name>
</gene>
<dbReference type="GO" id="GO:0060147">
    <property type="term" value="P:regulation of post-transcriptional gene silencing"/>
    <property type="evidence" value="ECO:0007669"/>
    <property type="project" value="InterPro"/>
</dbReference>
<protein>
    <recommendedName>
        <fullName evidence="1">DUF3730 domain-containing protein</fullName>
    </recommendedName>
</protein>
<dbReference type="InterPro" id="IPR045163">
    <property type="entry name" value="Focadhesin/RST1"/>
</dbReference>
<keyword evidence="3" id="KW-1185">Reference proteome</keyword>
<feature type="non-terminal residue" evidence="2">
    <location>
        <position position="980"/>
    </location>
</feature>
<dbReference type="Proteomes" id="UP000051574">
    <property type="component" value="Unassembled WGS sequence"/>
</dbReference>
<dbReference type="SUPFAM" id="SSF48371">
    <property type="entry name" value="ARM repeat"/>
    <property type="match status" value="1"/>
</dbReference>
<sequence>MCDEFFSRLTADEQQSRCKHATEIAEKIIYCHANQVSTSNILNDAIKAPSVKNDNEVYEFVTLWMFSLMHEMFLNKWDATEVLLTISKVIENIEHFQYINPVVVILSKCIGIAPLSSLKDLLKLCLNICNRGFIHFIIKQCLKINLLNWILYPSVLTNDCIDVVYELYNVLNTPSDEIIDKNESTNHNRYILLYQNTNQQLHFIIEVCQLLEDKEHLDANIMHILKYANNSPLLFLKHTYIFIAGIFLCDYNEDIISKCLYLLLKYVSVNNEIASNVLTLILYKLANTRDSKIHFELLKAIPKMGIVKENIQIILSTLHVLASSSTKMKTFTMYLFYELWCSDTRYYLYLQKLLIEDNPSDKANFVVTKAHILKELCKRKPELYGSELATHLSKILNTCKNDDGIASSLALEGLRYLCTGGVIDIVTAWETLAPSFETENRENVIQSFCNLLSEVPNLYTDAAKYDEMISDIVNKLWNYTMNYTNIEIVKAAYETLSCFSHEQVSRYFPEIYRDDAGDRDATADVLVLASGEWWLSMLKNGNYAHFECITKFISNWVRKEISEYGKGVYFMSENRAEPRDYYYLQIYSIVKALLKHIKLKYKNESEIEIACLNILSQEYSKSLPPCDWSFLHELVHIPQYRKYCVLIASHQVILSGTARRFMENFLTAITEKPNEEDILTTVLALKSLCNSIQPIIMKPFVELSINFALERIKEDNDSVLYDEIIAHFKIILCDKDIHEVNKSVIGKLIVETIQDMPISSENFRKLLDCLILLPFKYIKELISPKCWPEITQYNFRRAVLTRCAIARNCEESPMVWFNEIIDVSGDLKGDQLFVLQHVSKAMEKCKGNISTPNWILELLGQTQVYMVDANQFTNQVAFMCDVLMISMLTMSSHVVFLNPEDDINMERMMFLFPQAMAAQLKNDNWNSNALQVLEWLHYMINFEEIPDDYKKCFYQTLISLRHEPMFKESLKWLKYVGCRF</sequence>
<evidence type="ECO:0000313" key="2">
    <source>
        <dbReference type="EMBL" id="KRT86489.1"/>
    </source>
</evidence>
<feature type="domain" description="DUF3730" evidence="1">
    <location>
        <begin position="278"/>
        <end position="496"/>
    </location>
</feature>
<comment type="caution">
    <text evidence="2">The sequence shown here is derived from an EMBL/GenBank/DDBJ whole genome shotgun (WGS) entry which is preliminary data.</text>
</comment>
<evidence type="ECO:0000313" key="3">
    <source>
        <dbReference type="Proteomes" id="UP000051574"/>
    </source>
</evidence>
<dbReference type="PANTHER" id="PTHR16212:SF4">
    <property type="entry name" value="FOCADHESIN"/>
    <property type="match status" value="1"/>
</dbReference>
<dbReference type="InterPro" id="IPR022542">
    <property type="entry name" value="FOCAD/RST1_DUF3730"/>
</dbReference>
<dbReference type="OrthoDB" id="6354723at2759"/>
<dbReference type="AlphaFoldDB" id="A0A0T6BGP8"/>
<dbReference type="PANTHER" id="PTHR16212">
    <property type="entry name" value="FOCADHESIN FAMILY MEMBER"/>
    <property type="match status" value="1"/>
</dbReference>
<organism evidence="2 3">
    <name type="scientific">Oryctes borbonicus</name>
    <dbReference type="NCBI Taxonomy" id="1629725"/>
    <lineage>
        <taxon>Eukaryota</taxon>
        <taxon>Metazoa</taxon>
        <taxon>Ecdysozoa</taxon>
        <taxon>Arthropoda</taxon>
        <taxon>Hexapoda</taxon>
        <taxon>Insecta</taxon>
        <taxon>Pterygota</taxon>
        <taxon>Neoptera</taxon>
        <taxon>Endopterygota</taxon>
        <taxon>Coleoptera</taxon>
        <taxon>Polyphaga</taxon>
        <taxon>Scarabaeiformia</taxon>
        <taxon>Scarabaeidae</taxon>
        <taxon>Dynastinae</taxon>
        <taxon>Oryctes</taxon>
    </lineage>
</organism>
<dbReference type="Pfam" id="PF12530">
    <property type="entry name" value="DUF3730"/>
    <property type="match status" value="1"/>
</dbReference>
<name>A0A0T6BGP8_9SCAR</name>
<accession>A0A0T6BGP8</accession>
<proteinExistence type="predicted"/>
<evidence type="ECO:0000259" key="1">
    <source>
        <dbReference type="Pfam" id="PF12530"/>
    </source>
</evidence>
<dbReference type="InterPro" id="IPR016024">
    <property type="entry name" value="ARM-type_fold"/>
</dbReference>